<reference evidence="1" key="1">
    <citation type="journal article" date="2014" name="Int. J. Syst. Evol. Microbiol.">
        <title>Complete genome sequence of Corynebacterium casei LMG S-19264T (=DSM 44701T), isolated from a smear-ripened cheese.</title>
        <authorList>
            <consortium name="US DOE Joint Genome Institute (JGI-PGF)"/>
            <person name="Walter F."/>
            <person name="Albersmeier A."/>
            <person name="Kalinowski J."/>
            <person name="Ruckert C."/>
        </authorList>
    </citation>
    <scope>NUCLEOTIDE SEQUENCE</scope>
    <source>
        <strain evidence="1">JCM 3091</strain>
    </source>
</reference>
<evidence type="ECO:0000313" key="2">
    <source>
        <dbReference type="Proteomes" id="UP000662200"/>
    </source>
</evidence>
<dbReference type="Proteomes" id="UP000662200">
    <property type="component" value="Unassembled WGS sequence"/>
</dbReference>
<accession>A0A8J3FJ43</accession>
<evidence type="ECO:0000313" key="1">
    <source>
        <dbReference type="EMBL" id="GGK34992.1"/>
    </source>
</evidence>
<comment type="caution">
    <text evidence="1">The sequence shown here is derived from an EMBL/GenBank/DDBJ whole genome shotgun (WGS) entry which is preliminary data.</text>
</comment>
<sequence>MFTTPGRRGAAIGVLVAGLGAGLAAAPAQGTPRGRHAGYGACAPYAAISSAPGLATTYFYRRFQVASTRPAATCVLEVPVTAYPGNFDGDVRIAASASGTLALGPGAAATVVIDSGMRGQRPTRHTETRVTGAARRWTAVSTTVHRLPRDANLTFVIRVTVTLAGPGARVAVTSISADGTDLP</sequence>
<organism evidence="1 2">
    <name type="scientific">Pilimelia terevasa</name>
    <dbReference type="NCBI Taxonomy" id="53372"/>
    <lineage>
        <taxon>Bacteria</taxon>
        <taxon>Bacillati</taxon>
        <taxon>Actinomycetota</taxon>
        <taxon>Actinomycetes</taxon>
        <taxon>Micromonosporales</taxon>
        <taxon>Micromonosporaceae</taxon>
        <taxon>Pilimelia</taxon>
    </lineage>
</organism>
<reference evidence="1" key="2">
    <citation type="submission" date="2020-09" db="EMBL/GenBank/DDBJ databases">
        <authorList>
            <person name="Sun Q."/>
            <person name="Ohkuma M."/>
        </authorList>
    </citation>
    <scope>NUCLEOTIDE SEQUENCE</scope>
    <source>
        <strain evidence="1">JCM 3091</strain>
    </source>
</reference>
<name>A0A8J3FJ43_9ACTN</name>
<dbReference type="EMBL" id="BMQC01000010">
    <property type="protein sequence ID" value="GGK34992.1"/>
    <property type="molecule type" value="Genomic_DNA"/>
</dbReference>
<keyword evidence="2" id="KW-1185">Reference proteome</keyword>
<gene>
    <name evidence="1" type="ORF">GCM10010124_29560</name>
</gene>
<dbReference type="RefSeq" id="WP_189114909.1">
    <property type="nucleotide sequence ID" value="NZ_BMQC01000010.1"/>
</dbReference>
<dbReference type="AlphaFoldDB" id="A0A8J3FJ43"/>
<proteinExistence type="predicted"/>
<protein>
    <submittedName>
        <fullName evidence="1">Uncharacterized protein</fullName>
    </submittedName>
</protein>